<dbReference type="Pfam" id="PF07681">
    <property type="entry name" value="DoxX"/>
    <property type="match status" value="1"/>
</dbReference>
<dbReference type="EMBL" id="PXYX01000050">
    <property type="protein sequence ID" value="PSR24527.1"/>
    <property type="molecule type" value="Genomic_DNA"/>
</dbReference>
<evidence type="ECO:0000256" key="6">
    <source>
        <dbReference type="ARBA" id="ARBA00023136"/>
    </source>
</evidence>
<evidence type="ECO:0000256" key="2">
    <source>
        <dbReference type="ARBA" id="ARBA00006679"/>
    </source>
</evidence>
<evidence type="ECO:0000256" key="3">
    <source>
        <dbReference type="ARBA" id="ARBA00022475"/>
    </source>
</evidence>
<reference evidence="8 9" key="1">
    <citation type="journal article" date="2014" name="BMC Genomics">
        <title>Comparison of environmental and isolate Sulfobacillus genomes reveals diverse carbon, sulfur, nitrogen, and hydrogen metabolisms.</title>
        <authorList>
            <person name="Justice N.B."/>
            <person name="Norman A."/>
            <person name="Brown C.T."/>
            <person name="Singh A."/>
            <person name="Thomas B.C."/>
            <person name="Banfield J.F."/>
        </authorList>
    </citation>
    <scope>NUCLEOTIDE SEQUENCE [LARGE SCALE GENOMIC DNA]</scope>
    <source>
        <strain evidence="8">AMDSBA5</strain>
    </source>
</reference>
<dbReference type="PANTHER" id="PTHR33452:SF10">
    <property type="entry name" value="OXIDOREDUCTASE MHQP-RELATED"/>
    <property type="match status" value="1"/>
</dbReference>
<organism evidence="8 9">
    <name type="scientific">Sulfobacillus thermosulfidooxidans</name>
    <dbReference type="NCBI Taxonomy" id="28034"/>
    <lineage>
        <taxon>Bacteria</taxon>
        <taxon>Bacillati</taxon>
        <taxon>Bacillota</taxon>
        <taxon>Clostridia</taxon>
        <taxon>Eubacteriales</taxon>
        <taxon>Clostridiales Family XVII. Incertae Sedis</taxon>
        <taxon>Sulfobacillus</taxon>
    </lineage>
</organism>
<accession>A0A2T2WQL8</accession>
<keyword evidence="6 7" id="KW-0472">Membrane</keyword>
<comment type="caution">
    <text evidence="8">The sequence shown here is derived from an EMBL/GenBank/DDBJ whole genome shotgun (WGS) entry which is preliminary data.</text>
</comment>
<keyword evidence="3" id="KW-1003">Cell membrane</keyword>
<evidence type="ECO:0000256" key="1">
    <source>
        <dbReference type="ARBA" id="ARBA00004651"/>
    </source>
</evidence>
<comment type="subcellular location">
    <subcellularLocation>
        <location evidence="1">Cell membrane</location>
        <topology evidence="1">Multi-pass membrane protein</topology>
    </subcellularLocation>
</comment>
<dbReference type="AlphaFoldDB" id="A0A2T2WQL8"/>
<dbReference type="Proteomes" id="UP000242705">
    <property type="component" value="Unassembled WGS sequence"/>
</dbReference>
<dbReference type="InterPro" id="IPR032808">
    <property type="entry name" value="DoxX"/>
</dbReference>
<gene>
    <name evidence="8" type="ORF">C7B47_14590</name>
</gene>
<evidence type="ECO:0000256" key="7">
    <source>
        <dbReference type="SAM" id="Phobius"/>
    </source>
</evidence>
<keyword evidence="5 7" id="KW-1133">Transmembrane helix</keyword>
<dbReference type="PANTHER" id="PTHR33452">
    <property type="entry name" value="OXIDOREDUCTASE CATD-RELATED"/>
    <property type="match status" value="1"/>
</dbReference>
<feature type="transmembrane region" description="Helical" evidence="7">
    <location>
        <begin position="74"/>
        <end position="91"/>
    </location>
</feature>
<protein>
    <submittedName>
        <fullName evidence="8">Oxidoreductase</fullName>
    </submittedName>
</protein>
<proteinExistence type="inferred from homology"/>
<name>A0A2T2WQL8_SULTH</name>
<keyword evidence="4 7" id="KW-0812">Transmembrane</keyword>
<comment type="similarity">
    <text evidence="2">Belongs to the DoxX family.</text>
</comment>
<sequence length="130" mass="13772">MNTALALVRIVIGLTYAGHGSQKLFGWFGGYGLTGTGQWMESLGLKPGKLMAFLAGLAELIGGLLLAMGSLLPIAATLLIVTMLVAIITVHRKNGYWVTQNGFEYPLILIVVILAVTLIGPGSYAIHLFS</sequence>
<evidence type="ECO:0000256" key="4">
    <source>
        <dbReference type="ARBA" id="ARBA00022692"/>
    </source>
</evidence>
<dbReference type="InterPro" id="IPR051907">
    <property type="entry name" value="DoxX-like_oxidoreductase"/>
</dbReference>
<evidence type="ECO:0000256" key="5">
    <source>
        <dbReference type="ARBA" id="ARBA00022989"/>
    </source>
</evidence>
<evidence type="ECO:0000313" key="8">
    <source>
        <dbReference type="EMBL" id="PSR24527.1"/>
    </source>
</evidence>
<dbReference type="GO" id="GO:0005886">
    <property type="term" value="C:plasma membrane"/>
    <property type="evidence" value="ECO:0007669"/>
    <property type="project" value="UniProtKB-SubCell"/>
</dbReference>
<evidence type="ECO:0000313" key="9">
    <source>
        <dbReference type="Proteomes" id="UP000242705"/>
    </source>
</evidence>
<feature type="transmembrane region" description="Helical" evidence="7">
    <location>
        <begin position="103"/>
        <end position="126"/>
    </location>
</feature>